<dbReference type="RefSeq" id="WP_197115504.1">
    <property type="nucleotide sequence ID" value="NZ_JACBXQ010000003.1"/>
</dbReference>
<keyword evidence="2" id="KW-0472">Membrane</keyword>
<feature type="region of interest" description="Disordered" evidence="1">
    <location>
        <begin position="42"/>
        <end position="147"/>
    </location>
</feature>
<feature type="compositionally biased region" description="Low complexity" evidence="1">
    <location>
        <begin position="90"/>
        <end position="116"/>
    </location>
</feature>
<feature type="compositionally biased region" description="Polar residues" evidence="1">
    <location>
        <begin position="42"/>
        <end position="59"/>
    </location>
</feature>
<evidence type="ECO:0000313" key="3">
    <source>
        <dbReference type="EMBL" id="MBG9986596.1"/>
    </source>
</evidence>
<name>A0ABS0LTB5_9LACT</name>
<feature type="transmembrane region" description="Helical" evidence="2">
    <location>
        <begin position="12"/>
        <end position="32"/>
    </location>
</feature>
<protein>
    <submittedName>
        <fullName evidence="3">Uncharacterized protein</fullName>
    </submittedName>
</protein>
<proteinExistence type="predicted"/>
<accession>A0ABS0LTB5</accession>
<organism evidence="3 4">
    <name type="scientific">Facklamia lactis</name>
    <dbReference type="NCBI Taxonomy" id="2749967"/>
    <lineage>
        <taxon>Bacteria</taxon>
        <taxon>Bacillati</taxon>
        <taxon>Bacillota</taxon>
        <taxon>Bacilli</taxon>
        <taxon>Lactobacillales</taxon>
        <taxon>Aerococcaceae</taxon>
        <taxon>Facklamia</taxon>
    </lineage>
</organism>
<keyword evidence="2" id="KW-0812">Transmembrane</keyword>
<keyword evidence="4" id="KW-1185">Reference proteome</keyword>
<reference evidence="3 4" key="1">
    <citation type="submission" date="2020-07" db="EMBL/GenBank/DDBJ databases">
        <title>Facklamia lactis sp. nov., isolated from raw milk.</title>
        <authorList>
            <person name="Doll E.V."/>
            <person name="Huptas C."/>
            <person name="Staib L."/>
            <person name="Wenning M."/>
            <person name="Scherer S."/>
        </authorList>
    </citation>
    <scope>NUCLEOTIDE SEQUENCE [LARGE SCALE GENOMIC DNA]</scope>
    <source>
        <strain evidence="3 4">DSM 111018</strain>
    </source>
</reference>
<evidence type="ECO:0000313" key="4">
    <source>
        <dbReference type="Proteomes" id="UP000721415"/>
    </source>
</evidence>
<comment type="caution">
    <text evidence="3">The sequence shown here is derived from an EMBL/GenBank/DDBJ whole genome shotgun (WGS) entry which is preliminary data.</text>
</comment>
<dbReference type="Proteomes" id="UP000721415">
    <property type="component" value="Unassembled WGS sequence"/>
</dbReference>
<evidence type="ECO:0000256" key="1">
    <source>
        <dbReference type="SAM" id="MobiDB-lite"/>
    </source>
</evidence>
<keyword evidence="2" id="KW-1133">Transmembrane helix</keyword>
<dbReference type="EMBL" id="JACBXQ010000003">
    <property type="protein sequence ID" value="MBG9986596.1"/>
    <property type="molecule type" value="Genomic_DNA"/>
</dbReference>
<feature type="compositionally biased region" description="Polar residues" evidence="1">
    <location>
        <begin position="127"/>
        <end position="147"/>
    </location>
</feature>
<gene>
    <name evidence="3" type="ORF">HZY91_06760</name>
</gene>
<evidence type="ECO:0000256" key="2">
    <source>
        <dbReference type="SAM" id="Phobius"/>
    </source>
</evidence>
<sequence>MIKYRQYKIFRLFVNLIAIIVIGNLTMKISLFDRVYASQRDTSQLPKSFQSFSSTTEPPQENPDEAPTDNGPIITPTPPSTFDPEEDNVESSSEQPSESQTETSSDSSTSETSSESTSDHTEDPTSIPSSTQPDVESTNTTIHSSEPGSLVAITSDQLPIDYMLSAIVSGIQEQIYFIEDQYYLYTFIIRQLTILTNNHVLNIVDLHLFNWLEASLLYINQNFSSY</sequence>